<evidence type="ECO:0000256" key="4">
    <source>
        <dbReference type="ARBA" id="ARBA00022840"/>
    </source>
</evidence>
<dbReference type="GO" id="GO:0030253">
    <property type="term" value="P:protein secretion by the type I secretion system"/>
    <property type="evidence" value="ECO:0007669"/>
    <property type="project" value="InterPro"/>
</dbReference>
<protein>
    <submittedName>
        <fullName evidence="10">Type I secretion system permease/ATPase</fullName>
    </submittedName>
</protein>
<dbReference type="Proteomes" id="UP000474957">
    <property type="component" value="Unassembled WGS sequence"/>
</dbReference>
<dbReference type="GO" id="GO:0005886">
    <property type="term" value="C:plasma membrane"/>
    <property type="evidence" value="ECO:0007669"/>
    <property type="project" value="UniProtKB-SubCell"/>
</dbReference>
<dbReference type="Pfam" id="PF00005">
    <property type="entry name" value="ABC_tran"/>
    <property type="match status" value="1"/>
</dbReference>
<feature type="transmembrane region" description="Helical" evidence="7">
    <location>
        <begin position="27"/>
        <end position="53"/>
    </location>
</feature>
<organism evidence="10 11">
    <name type="scientific">Halovulum marinum</name>
    <dbReference type="NCBI Taxonomy" id="2662447"/>
    <lineage>
        <taxon>Bacteria</taxon>
        <taxon>Pseudomonadati</taxon>
        <taxon>Pseudomonadota</taxon>
        <taxon>Alphaproteobacteria</taxon>
        <taxon>Rhodobacterales</taxon>
        <taxon>Paracoccaceae</taxon>
        <taxon>Halovulum</taxon>
    </lineage>
</organism>
<evidence type="ECO:0000256" key="3">
    <source>
        <dbReference type="ARBA" id="ARBA00022741"/>
    </source>
</evidence>
<dbReference type="SUPFAM" id="SSF90123">
    <property type="entry name" value="ABC transporter transmembrane region"/>
    <property type="match status" value="1"/>
</dbReference>
<dbReference type="GO" id="GO:0034040">
    <property type="term" value="F:ATPase-coupled lipid transmembrane transporter activity"/>
    <property type="evidence" value="ECO:0007669"/>
    <property type="project" value="TreeGrafter"/>
</dbReference>
<feature type="transmembrane region" description="Helical" evidence="7">
    <location>
        <begin position="166"/>
        <end position="185"/>
    </location>
</feature>
<comment type="subcellular location">
    <subcellularLocation>
        <location evidence="1">Cell membrane</location>
        <topology evidence="1">Multi-pass membrane protein</topology>
    </subcellularLocation>
</comment>
<dbReference type="PROSITE" id="PS50893">
    <property type="entry name" value="ABC_TRANSPORTER_2"/>
    <property type="match status" value="1"/>
</dbReference>
<dbReference type="InterPro" id="IPR011527">
    <property type="entry name" value="ABC1_TM_dom"/>
</dbReference>
<keyword evidence="2 7" id="KW-0812">Transmembrane</keyword>
<feature type="domain" description="ABC transmembrane type-1" evidence="9">
    <location>
        <begin position="31"/>
        <end position="307"/>
    </location>
</feature>
<evidence type="ECO:0000259" key="8">
    <source>
        <dbReference type="PROSITE" id="PS50893"/>
    </source>
</evidence>
<feature type="transmembrane region" description="Helical" evidence="7">
    <location>
        <begin position="140"/>
        <end position="160"/>
    </location>
</feature>
<dbReference type="Pfam" id="PF00664">
    <property type="entry name" value="ABC_membrane"/>
    <property type="match status" value="1"/>
</dbReference>
<keyword evidence="11" id="KW-1185">Reference proteome</keyword>
<dbReference type="GO" id="GO:0016887">
    <property type="term" value="F:ATP hydrolysis activity"/>
    <property type="evidence" value="ECO:0007669"/>
    <property type="project" value="InterPro"/>
</dbReference>
<dbReference type="NCBIfam" id="TIGR01842">
    <property type="entry name" value="type_I_sec_PrtD"/>
    <property type="match status" value="1"/>
</dbReference>
<dbReference type="SMART" id="SM00382">
    <property type="entry name" value="AAA"/>
    <property type="match status" value="1"/>
</dbReference>
<evidence type="ECO:0000313" key="10">
    <source>
        <dbReference type="EMBL" id="MSU90498.1"/>
    </source>
</evidence>
<evidence type="ECO:0000256" key="1">
    <source>
        <dbReference type="ARBA" id="ARBA00004651"/>
    </source>
</evidence>
<dbReference type="SUPFAM" id="SSF52540">
    <property type="entry name" value="P-loop containing nucleoside triphosphate hydrolases"/>
    <property type="match status" value="1"/>
</dbReference>
<dbReference type="InterPro" id="IPR027417">
    <property type="entry name" value="P-loop_NTPase"/>
</dbReference>
<dbReference type="Gene3D" id="1.20.1560.10">
    <property type="entry name" value="ABC transporter type 1, transmembrane domain"/>
    <property type="match status" value="1"/>
</dbReference>
<dbReference type="GO" id="GO:0005524">
    <property type="term" value="F:ATP binding"/>
    <property type="evidence" value="ECO:0007669"/>
    <property type="project" value="UniProtKB-KW"/>
</dbReference>
<keyword evidence="4" id="KW-0067">ATP-binding</keyword>
<evidence type="ECO:0000259" key="9">
    <source>
        <dbReference type="PROSITE" id="PS50929"/>
    </source>
</evidence>
<evidence type="ECO:0000313" key="11">
    <source>
        <dbReference type="Proteomes" id="UP000474957"/>
    </source>
</evidence>
<reference evidence="10 11" key="1">
    <citation type="submission" date="2019-10" db="EMBL/GenBank/DDBJ databases">
        <title>Cognatihalovulum marinum gen. nov. sp. nov., a new member of the family Rhodobacteraceae isolated from deep seawater of the Northwest Indian Ocean.</title>
        <authorList>
            <person name="Ruan C."/>
            <person name="Wang J."/>
            <person name="Zheng X."/>
            <person name="Song L."/>
            <person name="Zhu Y."/>
            <person name="Huang Y."/>
            <person name="Lu Z."/>
            <person name="Du W."/>
            <person name="Huang L."/>
            <person name="Dai X."/>
        </authorList>
    </citation>
    <scope>NUCLEOTIDE SEQUENCE [LARGE SCALE GENOMIC DNA]</scope>
    <source>
        <strain evidence="10 11">2CG4</strain>
    </source>
</reference>
<feature type="transmembrane region" description="Helical" evidence="7">
    <location>
        <begin position="254"/>
        <end position="272"/>
    </location>
</feature>
<keyword evidence="6 7" id="KW-0472">Membrane</keyword>
<dbReference type="GO" id="GO:0030256">
    <property type="term" value="C:type I protein secretion system complex"/>
    <property type="evidence" value="ECO:0007669"/>
    <property type="project" value="InterPro"/>
</dbReference>
<accession>A0A6L5Z1W8</accession>
<dbReference type="EMBL" id="WIND01000009">
    <property type="protein sequence ID" value="MSU90498.1"/>
    <property type="molecule type" value="Genomic_DNA"/>
</dbReference>
<dbReference type="InterPro" id="IPR036640">
    <property type="entry name" value="ABC1_TM_sf"/>
</dbReference>
<dbReference type="InterPro" id="IPR003439">
    <property type="entry name" value="ABC_transporter-like_ATP-bd"/>
</dbReference>
<evidence type="ECO:0000256" key="6">
    <source>
        <dbReference type="ARBA" id="ARBA00023136"/>
    </source>
</evidence>
<dbReference type="InterPro" id="IPR017871">
    <property type="entry name" value="ABC_transporter-like_CS"/>
</dbReference>
<evidence type="ECO:0000256" key="5">
    <source>
        <dbReference type="ARBA" id="ARBA00022989"/>
    </source>
</evidence>
<feature type="transmembrane region" description="Helical" evidence="7">
    <location>
        <begin position="65"/>
        <end position="85"/>
    </location>
</feature>
<dbReference type="PANTHER" id="PTHR24221">
    <property type="entry name" value="ATP-BINDING CASSETTE SUB-FAMILY B"/>
    <property type="match status" value="1"/>
</dbReference>
<sequence>MARPPIQFAADAAKAELGAAMGRGRGLFLSIALFSVFVNLLMLTGPLFMLQVYDRVLGSRSEATLVALFLLVAALYALMGVLDYARGRVAARIGAQFQSDMDARVFDAILRRAVIPAERARPASGLKDLESVQRFMSAPVLFAIFDIPWTPIFILAIFIFHPMLGWLAVLGGLTLIAVTLINQVTTARPVREAAIAQAQADAFAEGVRDEAELIQGLGMRPAVLRRWKLTRDRALAEQIASSDKTGTYSSITKTFRFFLQSAMLALGAYLVLQGEMTAGGMIAGSILMGRALAPIEQAIGGWPLFQRARQGWTSLRELLAKTPEVPEPTKLPAPRAILEAHQVTVVPPGEQLATLRMLSFRLDEGQALGVIGNSGAGKSTLARVLTGIWQPASGKVRLDGATLDHYSPEDLGRAIGYLPQDVALFGATIAENIARLNEPDPDKVVEAAKKAGAHELILSLPDGYDTRINPGGSRLSGGQKQRIGLARAMYGDPAILILDEPNANLDAGGQAALNTAIRRMKERGKSVIIMAHRPSGIAECDLILVMENGMRKAFGPRDEVLKSQVTNYNQIAGAIAPGGGNAS</sequence>
<keyword evidence="3" id="KW-0547">Nucleotide-binding</keyword>
<dbReference type="InterPro" id="IPR039421">
    <property type="entry name" value="Type_1_exporter"/>
</dbReference>
<gene>
    <name evidence="10" type="ORF">GE300_12855</name>
</gene>
<dbReference type="InterPro" id="IPR010128">
    <property type="entry name" value="ATPase_T1SS_PrtD-like"/>
</dbReference>
<evidence type="ECO:0000256" key="7">
    <source>
        <dbReference type="SAM" id="Phobius"/>
    </source>
</evidence>
<dbReference type="PROSITE" id="PS50929">
    <property type="entry name" value="ABC_TM1F"/>
    <property type="match status" value="1"/>
</dbReference>
<feature type="domain" description="ABC transporter" evidence="8">
    <location>
        <begin position="338"/>
        <end position="573"/>
    </location>
</feature>
<keyword evidence="5 7" id="KW-1133">Transmembrane helix</keyword>
<dbReference type="Gene3D" id="3.40.50.300">
    <property type="entry name" value="P-loop containing nucleotide triphosphate hydrolases"/>
    <property type="match status" value="1"/>
</dbReference>
<evidence type="ECO:0000256" key="2">
    <source>
        <dbReference type="ARBA" id="ARBA00022692"/>
    </source>
</evidence>
<name>A0A6L5Z1W8_9RHOB</name>
<dbReference type="PROSITE" id="PS00211">
    <property type="entry name" value="ABC_TRANSPORTER_1"/>
    <property type="match status" value="1"/>
</dbReference>
<dbReference type="GO" id="GO:0140359">
    <property type="term" value="F:ABC-type transporter activity"/>
    <property type="evidence" value="ECO:0007669"/>
    <property type="project" value="InterPro"/>
</dbReference>
<dbReference type="RefSeq" id="WP_154446984.1">
    <property type="nucleotide sequence ID" value="NZ_WIND01000009.1"/>
</dbReference>
<dbReference type="AlphaFoldDB" id="A0A6L5Z1W8"/>
<proteinExistence type="predicted"/>
<dbReference type="PANTHER" id="PTHR24221:SF248">
    <property type="entry name" value="ABC TRANSPORTER TRANSMEMBRANE REGION"/>
    <property type="match status" value="1"/>
</dbReference>
<comment type="caution">
    <text evidence="10">The sequence shown here is derived from an EMBL/GenBank/DDBJ whole genome shotgun (WGS) entry which is preliminary data.</text>
</comment>
<dbReference type="InterPro" id="IPR003593">
    <property type="entry name" value="AAA+_ATPase"/>
</dbReference>